<keyword evidence="2" id="KW-1185">Reference proteome</keyword>
<reference evidence="2" key="1">
    <citation type="journal article" date="2023" name="G3 (Bethesda)">
        <title>Genome assembly and association tests identify interacting loci associated with vigor, precocity, and sex in interspecific pistachio rootstocks.</title>
        <authorList>
            <person name="Palmer W."/>
            <person name="Jacygrad E."/>
            <person name="Sagayaradj S."/>
            <person name="Cavanaugh K."/>
            <person name="Han R."/>
            <person name="Bertier L."/>
            <person name="Beede B."/>
            <person name="Kafkas S."/>
            <person name="Golino D."/>
            <person name="Preece J."/>
            <person name="Michelmore R."/>
        </authorList>
    </citation>
    <scope>NUCLEOTIDE SEQUENCE [LARGE SCALE GENOMIC DNA]</scope>
</reference>
<name>A0ACC0XI23_9ROSI</name>
<comment type="caution">
    <text evidence="1">The sequence shown here is derived from an EMBL/GenBank/DDBJ whole genome shotgun (WGS) entry which is preliminary data.</text>
</comment>
<protein>
    <submittedName>
        <fullName evidence="1">Uncharacterized protein</fullName>
    </submittedName>
</protein>
<gene>
    <name evidence="1" type="ORF">Pint_11746</name>
</gene>
<evidence type="ECO:0000313" key="1">
    <source>
        <dbReference type="EMBL" id="KAJ0017145.1"/>
    </source>
</evidence>
<sequence length="109" mass="12194">MKDVDKSSGLTSPSVDDGLIEIVGFRDAWHGLVLLAPNEHGTRLAQANRIFLEFQKGVTDHTFMRIDGHVSMLAIPSCRSRSINDLSPASFLDEETDSVEDKYDEDREE</sequence>
<accession>A0ACC0XI23</accession>
<dbReference type="EMBL" id="CM047747">
    <property type="protein sequence ID" value="KAJ0017145.1"/>
    <property type="molecule type" value="Genomic_DNA"/>
</dbReference>
<organism evidence="1 2">
    <name type="scientific">Pistacia integerrima</name>
    <dbReference type="NCBI Taxonomy" id="434235"/>
    <lineage>
        <taxon>Eukaryota</taxon>
        <taxon>Viridiplantae</taxon>
        <taxon>Streptophyta</taxon>
        <taxon>Embryophyta</taxon>
        <taxon>Tracheophyta</taxon>
        <taxon>Spermatophyta</taxon>
        <taxon>Magnoliopsida</taxon>
        <taxon>eudicotyledons</taxon>
        <taxon>Gunneridae</taxon>
        <taxon>Pentapetalae</taxon>
        <taxon>rosids</taxon>
        <taxon>malvids</taxon>
        <taxon>Sapindales</taxon>
        <taxon>Anacardiaceae</taxon>
        <taxon>Pistacia</taxon>
    </lineage>
</organism>
<proteinExistence type="predicted"/>
<dbReference type="Proteomes" id="UP001163603">
    <property type="component" value="Chromosome 12"/>
</dbReference>
<evidence type="ECO:0000313" key="2">
    <source>
        <dbReference type="Proteomes" id="UP001163603"/>
    </source>
</evidence>